<reference evidence="2 3" key="1">
    <citation type="submission" date="2016-09" db="EMBL/GenBank/DDBJ databases">
        <title>genome sequence of Mycobacterium sp. 739 SCH.</title>
        <authorList>
            <person name="Greninger A.L."/>
            <person name="Qin X."/>
            <person name="Jerome K."/>
            <person name="Vora S."/>
            <person name="Quinn K."/>
        </authorList>
    </citation>
    <scope>NUCLEOTIDE SEQUENCE [LARGE SCALE GENOMIC DNA]</scope>
    <source>
        <strain evidence="2 3">SCH</strain>
    </source>
</reference>
<proteinExistence type="predicted"/>
<comment type="caution">
    <text evidence="2">The sequence shown here is derived from an EMBL/GenBank/DDBJ whole genome shotgun (WGS) entry which is preliminary data.</text>
</comment>
<evidence type="ECO:0000313" key="3">
    <source>
        <dbReference type="Proteomes" id="UP000178953"/>
    </source>
</evidence>
<name>A0A1E8PWU1_9MYCO</name>
<dbReference type="RefSeq" id="WP_070356008.1">
    <property type="nucleotide sequence ID" value="NZ_CP043474.1"/>
</dbReference>
<dbReference type="InterPro" id="IPR015943">
    <property type="entry name" value="WD40/YVTN_repeat-like_dom_sf"/>
</dbReference>
<dbReference type="PROSITE" id="PS51257">
    <property type="entry name" value="PROKAR_LIPOPROTEIN"/>
    <property type="match status" value="1"/>
</dbReference>
<feature type="signal peptide" evidence="1">
    <location>
        <begin position="1"/>
        <end position="16"/>
    </location>
</feature>
<keyword evidence="3" id="KW-1185">Reference proteome</keyword>
<accession>A0A1E8PWU1</accession>
<gene>
    <name evidence="2" type="ORF">BEL07_26405</name>
</gene>
<dbReference type="OrthoDB" id="3250815at2"/>
<keyword evidence="1" id="KW-0732">Signal</keyword>
<sequence>MSIARVLSILSLSALAAGCAAESGTAGPSTATSSTAASSTAASSTAAPSAAPVERATATPRLALSYDGGVLVLDARTLKPIADVPVEGFVRLNSAGNGRHVLVSQSDGFAVLDMGTWTAAHGDHGHHCTAAPQLTDMRFGGAEPGHVVAHDGMVTLFSDGTGEVDVVDPRALLTGDGRPTTALVTEPHHGVAVRRADGTLAVSVGDADSRSGARIVDGDGRQLAVNDQCPGLHGEAAAADGVLTFGCEDGILVVRGTEFRKIASPDPYGRIGNQAGSDVSPVVLGDYKTDRDAEVERPRRFTLTDTGTGTLRVVPIDASYSFRSLDRGPDGEVVILGTDGFLHVFDPVTAQRIGHHRAVAAWTEPDEWQSPMPNLHVQDGVAYVSEPGARRLVALDLTDGSVVAETTLAQPTVELTGVEG</sequence>
<dbReference type="SUPFAM" id="SSF50969">
    <property type="entry name" value="YVTN repeat-like/Quinoprotein amine dehydrogenase"/>
    <property type="match status" value="1"/>
</dbReference>
<protein>
    <recommendedName>
        <fullName evidence="4">Secreted protein</fullName>
    </recommendedName>
</protein>
<dbReference type="InterPro" id="IPR011044">
    <property type="entry name" value="Quino_amine_DH_bsu"/>
</dbReference>
<evidence type="ECO:0008006" key="4">
    <source>
        <dbReference type="Google" id="ProtNLM"/>
    </source>
</evidence>
<evidence type="ECO:0000313" key="2">
    <source>
        <dbReference type="EMBL" id="OFJ50773.1"/>
    </source>
</evidence>
<dbReference type="Proteomes" id="UP000178953">
    <property type="component" value="Unassembled WGS sequence"/>
</dbReference>
<feature type="chain" id="PRO_5038894640" description="Secreted protein" evidence="1">
    <location>
        <begin position="17"/>
        <end position="420"/>
    </location>
</feature>
<dbReference type="Gene3D" id="2.130.10.10">
    <property type="entry name" value="YVTN repeat-like/Quinoprotein amine dehydrogenase"/>
    <property type="match status" value="1"/>
</dbReference>
<evidence type="ECO:0000256" key="1">
    <source>
        <dbReference type="SAM" id="SignalP"/>
    </source>
</evidence>
<dbReference type="AlphaFoldDB" id="A0A1E8PWU1"/>
<organism evidence="2 3">
    <name type="scientific">Mycolicibacterium grossiae</name>
    <dbReference type="NCBI Taxonomy" id="1552759"/>
    <lineage>
        <taxon>Bacteria</taxon>
        <taxon>Bacillati</taxon>
        <taxon>Actinomycetota</taxon>
        <taxon>Actinomycetes</taxon>
        <taxon>Mycobacteriales</taxon>
        <taxon>Mycobacteriaceae</taxon>
        <taxon>Mycolicibacterium</taxon>
    </lineage>
</organism>
<dbReference type="EMBL" id="MCHX01000096">
    <property type="protein sequence ID" value="OFJ50773.1"/>
    <property type="molecule type" value="Genomic_DNA"/>
</dbReference>